<dbReference type="NCBIfam" id="TIGR03527">
    <property type="entry name" value="selenium_YedF"/>
    <property type="match status" value="1"/>
</dbReference>
<dbReference type="EMBL" id="FXUF01000007">
    <property type="protein sequence ID" value="SMP59101.1"/>
    <property type="molecule type" value="Genomic_DNA"/>
</dbReference>
<reference evidence="3" key="1">
    <citation type="submission" date="2017-05" db="EMBL/GenBank/DDBJ databases">
        <authorList>
            <person name="Varghese N."/>
            <person name="Submissions S."/>
        </authorList>
    </citation>
    <scope>NUCLEOTIDE SEQUENCE</scope>
    <source>
        <strain evidence="3">Su22</strain>
    </source>
</reference>
<dbReference type="SUPFAM" id="SSF64307">
    <property type="entry name" value="SirA-like"/>
    <property type="match status" value="1"/>
</dbReference>
<dbReference type="InterPro" id="IPR036868">
    <property type="entry name" value="TusA-like_sf"/>
</dbReference>
<dbReference type="InterPro" id="IPR001455">
    <property type="entry name" value="TusA-like"/>
</dbReference>
<dbReference type="InterPro" id="IPR019870">
    <property type="entry name" value="Se_metab_YedF"/>
</dbReference>
<dbReference type="RefSeq" id="WP_283409477.1">
    <property type="nucleotide sequence ID" value="NZ_FXUF01000007.1"/>
</dbReference>
<keyword evidence="4" id="KW-1185">Reference proteome</keyword>
<dbReference type="CDD" id="cd03421">
    <property type="entry name" value="SirA_like_N"/>
    <property type="match status" value="1"/>
</dbReference>
<gene>
    <name evidence="3" type="ORF">SAMN06296020_107156</name>
</gene>
<protein>
    <submittedName>
        <fullName evidence="3">Selenium metabolism protein YedF</fullName>
    </submittedName>
</protein>
<dbReference type="SUPFAM" id="SSF75169">
    <property type="entry name" value="DsrEFH-like"/>
    <property type="match status" value="1"/>
</dbReference>
<evidence type="ECO:0000259" key="2">
    <source>
        <dbReference type="PROSITE" id="PS01148"/>
    </source>
</evidence>
<feature type="domain" description="UPF0033" evidence="2">
    <location>
        <begin position="5"/>
        <end position="29"/>
    </location>
</feature>
<evidence type="ECO:0000313" key="3">
    <source>
        <dbReference type="EMBL" id="SMP59101.1"/>
    </source>
</evidence>
<name>A0AA45WXH9_9CLOT</name>
<dbReference type="AlphaFoldDB" id="A0AA45WXH9"/>
<sequence length="202" mass="22915">MNKEIDARGLNCPMPLIQTKKALDALPEGSVRTIVDNETAKENIQKFAKSMDYRYTVKENQGNFYIDIFKELKYREMRVLDLEMEPESFPKSDLVVMISKDYLGEGSEELGRILMKGYLYTLTEVLPMPKTLVFVNSGVKLTCAGSDSLDNLRKLEENGVEILSCGTCLDYFKLKSMLMVGGISNMYTIVEHLNKAKNTLQL</sequence>
<dbReference type="PANTHER" id="PTHR33279:SF6">
    <property type="entry name" value="SULFUR CARRIER PROTEIN YEDF-RELATED"/>
    <property type="match status" value="1"/>
</dbReference>
<dbReference type="InterPro" id="IPR003787">
    <property type="entry name" value="Sulphur_relay_DsrE/F-like"/>
</dbReference>
<dbReference type="Gene3D" id="3.30.110.40">
    <property type="entry name" value="TusA-like domain"/>
    <property type="match status" value="1"/>
</dbReference>
<dbReference type="Pfam" id="PF01206">
    <property type="entry name" value="TusA"/>
    <property type="match status" value="1"/>
</dbReference>
<proteinExistence type="inferred from homology"/>
<dbReference type="Proteomes" id="UP001158066">
    <property type="component" value="Unassembled WGS sequence"/>
</dbReference>
<dbReference type="InterPro" id="IPR027396">
    <property type="entry name" value="DsrEFH-like"/>
</dbReference>
<evidence type="ECO:0000256" key="1">
    <source>
        <dbReference type="ARBA" id="ARBA00008984"/>
    </source>
</evidence>
<dbReference type="Pfam" id="PF02635">
    <property type="entry name" value="DsrE"/>
    <property type="match status" value="1"/>
</dbReference>
<organism evidence="3 4">
    <name type="scientific">Anoxynatronum buryatiense</name>
    <dbReference type="NCBI Taxonomy" id="489973"/>
    <lineage>
        <taxon>Bacteria</taxon>
        <taxon>Bacillati</taxon>
        <taxon>Bacillota</taxon>
        <taxon>Clostridia</taxon>
        <taxon>Eubacteriales</taxon>
        <taxon>Clostridiaceae</taxon>
        <taxon>Anoxynatronum</taxon>
    </lineage>
</organism>
<comment type="similarity">
    <text evidence="1">Belongs to the sulfur carrier protein TusA family.</text>
</comment>
<accession>A0AA45WXH9</accession>
<dbReference type="PROSITE" id="PS01148">
    <property type="entry name" value="UPF0033"/>
    <property type="match status" value="1"/>
</dbReference>
<dbReference type="PANTHER" id="PTHR33279">
    <property type="entry name" value="SULFUR CARRIER PROTEIN YEDF-RELATED"/>
    <property type="match status" value="1"/>
</dbReference>
<evidence type="ECO:0000313" key="4">
    <source>
        <dbReference type="Proteomes" id="UP001158066"/>
    </source>
</evidence>
<comment type="caution">
    <text evidence="3">The sequence shown here is derived from an EMBL/GenBank/DDBJ whole genome shotgun (WGS) entry which is preliminary data.</text>
</comment>